<dbReference type="InterPro" id="IPR020575">
    <property type="entry name" value="Hsp90_N"/>
</dbReference>
<evidence type="ECO:0000313" key="6">
    <source>
        <dbReference type="Proteomes" id="UP000785679"/>
    </source>
</evidence>
<dbReference type="PANTHER" id="PTHR11528">
    <property type="entry name" value="HEAT SHOCK PROTEIN 90 FAMILY MEMBER"/>
    <property type="match status" value="1"/>
</dbReference>
<name>A0A8J8NBF8_HALGN</name>
<comment type="similarity">
    <text evidence="1">Belongs to the heat shock protein 90 family.</text>
</comment>
<protein>
    <recommendedName>
        <fullName evidence="7">Heat shock protein 90</fullName>
    </recommendedName>
</protein>
<dbReference type="Proteomes" id="UP000785679">
    <property type="component" value="Unassembled WGS sequence"/>
</dbReference>
<keyword evidence="4" id="KW-0143">Chaperone</keyword>
<dbReference type="InterPro" id="IPR036890">
    <property type="entry name" value="HATPase_C_sf"/>
</dbReference>
<evidence type="ECO:0000256" key="2">
    <source>
        <dbReference type="ARBA" id="ARBA00022741"/>
    </source>
</evidence>
<dbReference type="Gene3D" id="3.30.565.10">
    <property type="entry name" value="Histidine kinase-like ATPase, C-terminal domain"/>
    <property type="match status" value="1"/>
</dbReference>
<evidence type="ECO:0008006" key="7">
    <source>
        <dbReference type="Google" id="ProtNLM"/>
    </source>
</evidence>
<dbReference type="SUPFAM" id="SSF55874">
    <property type="entry name" value="ATPase domain of HSP90 chaperone/DNA topoisomerase II/histidine kinase"/>
    <property type="match status" value="1"/>
</dbReference>
<comment type="caution">
    <text evidence="5">The sequence shown here is derived from an EMBL/GenBank/DDBJ whole genome shotgun (WGS) entry which is preliminary data.</text>
</comment>
<sequence>MMLNHNQFQFMRKSIIRISSCLLQRNSNILRLSSRPNFLFCTLKQEKHEFKAETKKLLDIVAKSIYTDKDVFLRELLSNASDALEKQRFLATQKGDQVPADLEIKVELDEQKRTITIEVID</sequence>
<evidence type="ECO:0000256" key="4">
    <source>
        <dbReference type="ARBA" id="ARBA00023186"/>
    </source>
</evidence>
<dbReference type="PRINTS" id="PR00775">
    <property type="entry name" value="HEATSHOCK90"/>
</dbReference>
<dbReference type="InterPro" id="IPR019805">
    <property type="entry name" value="Heat_shock_protein_90_CS"/>
</dbReference>
<gene>
    <name evidence="5" type="ORF">FGO68_gene1452</name>
</gene>
<keyword evidence="3" id="KW-0067">ATP-binding</keyword>
<proteinExistence type="inferred from homology"/>
<dbReference type="InterPro" id="IPR001404">
    <property type="entry name" value="Hsp90_fam"/>
</dbReference>
<dbReference type="GO" id="GO:0051082">
    <property type="term" value="F:unfolded protein binding"/>
    <property type="evidence" value="ECO:0007669"/>
    <property type="project" value="InterPro"/>
</dbReference>
<keyword evidence="2" id="KW-0547">Nucleotide-binding</keyword>
<accession>A0A8J8NBF8</accession>
<dbReference type="PROSITE" id="PS00298">
    <property type="entry name" value="HSP90"/>
    <property type="match status" value="1"/>
</dbReference>
<organism evidence="5 6">
    <name type="scientific">Halteria grandinella</name>
    <dbReference type="NCBI Taxonomy" id="5974"/>
    <lineage>
        <taxon>Eukaryota</taxon>
        <taxon>Sar</taxon>
        <taxon>Alveolata</taxon>
        <taxon>Ciliophora</taxon>
        <taxon>Intramacronucleata</taxon>
        <taxon>Spirotrichea</taxon>
        <taxon>Stichotrichia</taxon>
        <taxon>Sporadotrichida</taxon>
        <taxon>Halteriidae</taxon>
        <taxon>Halteria</taxon>
    </lineage>
</organism>
<dbReference type="GO" id="GO:0016887">
    <property type="term" value="F:ATP hydrolysis activity"/>
    <property type="evidence" value="ECO:0007669"/>
    <property type="project" value="InterPro"/>
</dbReference>
<dbReference type="OrthoDB" id="5426351at2759"/>
<evidence type="ECO:0000256" key="1">
    <source>
        <dbReference type="ARBA" id="ARBA00008239"/>
    </source>
</evidence>
<keyword evidence="6" id="KW-1185">Reference proteome</keyword>
<dbReference type="GO" id="GO:0140662">
    <property type="term" value="F:ATP-dependent protein folding chaperone"/>
    <property type="evidence" value="ECO:0007669"/>
    <property type="project" value="InterPro"/>
</dbReference>
<dbReference type="AlphaFoldDB" id="A0A8J8NBF8"/>
<dbReference type="EMBL" id="RRYP01029748">
    <property type="protein sequence ID" value="TNV71580.1"/>
    <property type="molecule type" value="Genomic_DNA"/>
</dbReference>
<evidence type="ECO:0000313" key="5">
    <source>
        <dbReference type="EMBL" id="TNV71580.1"/>
    </source>
</evidence>
<evidence type="ECO:0000256" key="3">
    <source>
        <dbReference type="ARBA" id="ARBA00022840"/>
    </source>
</evidence>
<dbReference type="GO" id="GO:0005524">
    <property type="term" value="F:ATP binding"/>
    <property type="evidence" value="ECO:0007669"/>
    <property type="project" value="UniProtKB-KW"/>
</dbReference>
<reference evidence="5" key="1">
    <citation type="submission" date="2019-06" db="EMBL/GenBank/DDBJ databases">
        <authorList>
            <person name="Zheng W."/>
        </authorList>
    </citation>
    <scope>NUCLEOTIDE SEQUENCE</scope>
    <source>
        <strain evidence="5">QDHG01</strain>
    </source>
</reference>